<dbReference type="STRING" id="84035.SAMN05660742_10931"/>
<evidence type="ECO:0000256" key="3">
    <source>
        <dbReference type="ARBA" id="ARBA00022741"/>
    </source>
</evidence>
<dbReference type="AlphaFoldDB" id="A0A1H6ZAW6"/>
<evidence type="ECO:0000313" key="6">
    <source>
        <dbReference type="EMBL" id="SEJ50579.1"/>
    </source>
</evidence>
<dbReference type="GO" id="GO:0016887">
    <property type="term" value="F:ATP hydrolysis activity"/>
    <property type="evidence" value="ECO:0007669"/>
    <property type="project" value="InterPro"/>
</dbReference>
<dbReference type="PANTHER" id="PTHR43776">
    <property type="entry name" value="TRANSPORT ATP-BINDING PROTEIN"/>
    <property type="match status" value="1"/>
</dbReference>
<reference evidence="6 7" key="1">
    <citation type="submission" date="2016-10" db="EMBL/GenBank/DDBJ databases">
        <authorList>
            <person name="de Groot N.N."/>
        </authorList>
    </citation>
    <scope>NUCLEOTIDE SEQUENCE [LARGE SCALE GENOMIC DNA]</scope>
    <source>
        <strain evidence="6 7">DSM 2179</strain>
    </source>
</reference>
<sequence length="317" mass="35375">MPFEMEKVLEISHIVKQFLVPDGRSLTACDDVSLTLYKGETLGIVGESGCGKSTLVKTVMQLYAPTAGAIYHRGVDITKLKGEAARQNRQHIQMVFQDPMQAFNPKMKIQDIICEPLRNFAIIKRNQVEEKAKELLRIVELSEEFAERYPGNMSGGQRQRIAIARALALEPEILVCDEATSALDVSVQERVVKLLVKIQKEKQLSIIFICHDLALVSKLCHRVAVMYLGNIVEILSGDAILEAKHPYTKALLRSVFSLKCKEEIQLLDGEVPSPLDLPQGCPFQDRCVECRGICRQEKPVLKLNSDGHSIACHLISA</sequence>
<dbReference type="GO" id="GO:0055085">
    <property type="term" value="P:transmembrane transport"/>
    <property type="evidence" value="ECO:0007669"/>
    <property type="project" value="UniProtKB-ARBA"/>
</dbReference>
<dbReference type="GO" id="GO:0015833">
    <property type="term" value="P:peptide transport"/>
    <property type="evidence" value="ECO:0007669"/>
    <property type="project" value="InterPro"/>
</dbReference>
<dbReference type="InterPro" id="IPR003439">
    <property type="entry name" value="ABC_transporter-like_ATP-bd"/>
</dbReference>
<dbReference type="Pfam" id="PF08352">
    <property type="entry name" value="oligo_HPY"/>
    <property type="match status" value="1"/>
</dbReference>
<keyword evidence="4 6" id="KW-0067">ATP-binding</keyword>
<dbReference type="InterPro" id="IPR013563">
    <property type="entry name" value="Oligopep_ABC_C"/>
</dbReference>
<dbReference type="Proteomes" id="UP000199662">
    <property type="component" value="Unassembled WGS sequence"/>
</dbReference>
<dbReference type="NCBIfam" id="TIGR01727">
    <property type="entry name" value="oligo_HPY"/>
    <property type="match status" value="1"/>
</dbReference>
<dbReference type="InterPro" id="IPR050319">
    <property type="entry name" value="ABC_transp_ATP-bind"/>
</dbReference>
<name>A0A1H6ZAW6_9FIRM</name>
<dbReference type="SMART" id="SM00382">
    <property type="entry name" value="AAA"/>
    <property type="match status" value="1"/>
</dbReference>
<proteinExistence type="inferred from homology"/>
<gene>
    <name evidence="6" type="ORF">SAMN05660742_10931</name>
</gene>
<evidence type="ECO:0000259" key="5">
    <source>
        <dbReference type="PROSITE" id="PS50893"/>
    </source>
</evidence>
<feature type="domain" description="ABC transporter" evidence="5">
    <location>
        <begin position="9"/>
        <end position="253"/>
    </location>
</feature>
<accession>A0A1H6ZAW6</accession>
<dbReference type="InterPro" id="IPR027417">
    <property type="entry name" value="P-loop_NTPase"/>
</dbReference>
<dbReference type="PROSITE" id="PS00211">
    <property type="entry name" value="ABC_TRANSPORTER_1"/>
    <property type="match status" value="1"/>
</dbReference>
<dbReference type="RefSeq" id="WP_091831380.1">
    <property type="nucleotide sequence ID" value="NZ_FNZK01000009.1"/>
</dbReference>
<keyword evidence="7" id="KW-1185">Reference proteome</keyword>
<comment type="similarity">
    <text evidence="1">Belongs to the ABC transporter superfamily.</text>
</comment>
<protein>
    <submittedName>
        <fullName evidence="6">Peptide/nickel transport system ATP-binding protein</fullName>
    </submittedName>
</protein>
<dbReference type="Pfam" id="PF00005">
    <property type="entry name" value="ABC_tran"/>
    <property type="match status" value="1"/>
</dbReference>
<dbReference type="GO" id="GO:0005524">
    <property type="term" value="F:ATP binding"/>
    <property type="evidence" value="ECO:0007669"/>
    <property type="project" value="UniProtKB-KW"/>
</dbReference>
<dbReference type="CDD" id="cd03257">
    <property type="entry name" value="ABC_NikE_OppD_transporters"/>
    <property type="match status" value="1"/>
</dbReference>
<organism evidence="6 7">
    <name type="scientific">Propionispira arboris</name>
    <dbReference type="NCBI Taxonomy" id="84035"/>
    <lineage>
        <taxon>Bacteria</taxon>
        <taxon>Bacillati</taxon>
        <taxon>Bacillota</taxon>
        <taxon>Negativicutes</taxon>
        <taxon>Selenomonadales</taxon>
        <taxon>Selenomonadaceae</taxon>
        <taxon>Propionispira</taxon>
    </lineage>
</organism>
<keyword evidence="3" id="KW-0547">Nucleotide-binding</keyword>
<dbReference type="SUPFAM" id="SSF52540">
    <property type="entry name" value="P-loop containing nucleoside triphosphate hydrolases"/>
    <property type="match status" value="1"/>
</dbReference>
<keyword evidence="2" id="KW-0813">Transport</keyword>
<evidence type="ECO:0000256" key="1">
    <source>
        <dbReference type="ARBA" id="ARBA00005417"/>
    </source>
</evidence>
<dbReference type="FunFam" id="3.40.50.300:FF:000016">
    <property type="entry name" value="Oligopeptide ABC transporter ATP-binding component"/>
    <property type="match status" value="1"/>
</dbReference>
<dbReference type="Gene3D" id="3.40.50.300">
    <property type="entry name" value="P-loop containing nucleotide triphosphate hydrolases"/>
    <property type="match status" value="1"/>
</dbReference>
<dbReference type="PROSITE" id="PS50893">
    <property type="entry name" value="ABC_TRANSPORTER_2"/>
    <property type="match status" value="1"/>
</dbReference>
<dbReference type="InterPro" id="IPR003593">
    <property type="entry name" value="AAA+_ATPase"/>
</dbReference>
<evidence type="ECO:0000256" key="4">
    <source>
        <dbReference type="ARBA" id="ARBA00022840"/>
    </source>
</evidence>
<dbReference type="PANTHER" id="PTHR43776:SF8">
    <property type="entry name" value="ABC TRANSPORTER, ATP-BINDING PROTEIN"/>
    <property type="match status" value="1"/>
</dbReference>
<dbReference type="InterPro" id="IPR017871">
    <property type="entry name" value="ABC_transporter-like_CS"/>
</dbReference>
<evidence type="ECO:0000256" key="2">
    <source>
        <dbReference type="ARBA" id="ARBA00022448"/>
    </source>
</evidence>
<evidence type="ECO:0000313" key="7">
    <source>
        <dbReference type="Proteomes" id="UP000199662"/>
    </source>
</evidence>
<dbReference type="EMBL" id="FNZK01000009">
    <property type="protein sequence ID" value="SEJ50579.1"/>
    <property type="molecule type" value="Genomic_DNA"/>
</dbReference>